<dbReference type="Pfam" id="PF01553">
    <property type="entry name" value="Acyltransferase"/>
    <property type="match status" value="1"/>
</dbReference>
<dbReference type="GO" id="GO:0019432">
    <property type="term" value="P:triglyceride biosynthetic process"/>
    <property type="evidence" value="ECO:0007669"/>
    <property type="project" value="TreeGrafter"/>
</dbReference>
<dbReference type="CDD" id="cd07993">
    <property type="entry name" value="LPLAT_DHAPAT-like"/>
    <property type="match status" value="1"/>
</dbReference>
<dbReference type="InterPro" id="IPR045520">
    <property type="entry name" value="GPAT/DHAPAT_C"/>
</dbReference>
<dbReference type="SUPFAM" id="SSF69593">
    <property type="entry name" value="Glycerol-3-phosphate (1)-acyltransferase"/>
    <property type="match status" value="1"/>
</dbReference>
<evidence type="ECO:0000313" key="8">
    <source>
        <dbReference type="EMBL" id="KAK3306472.1"/>
    </source>
</evidence>
<sequence>MAQDNRNDSAPDLRILGDRITLQPSGFVEPALTDEGKEEALMRYGARFRSEPLRFLREVSLYVSGTGWRAYDDVIGQPIFYSGFSEHIRGQVMSATLLQAKIAQLADMRIAIEEKEGLLNKNDEDFWAKRAQRRSVLVQSLQEVAENMTDNMICKFDSKPFIRGAYYLVSQLLLRAYHQGIHVSSEEVLRLRSVAEEAARKKQSIIFLPCHRSHVDYVSLQLLCYRLGLALPVVVAGDNLNFPVVGSFLQHAGAMYIRRSFGDDQLYTAVVQTYIDVMLQGGYNLECFIEGGRSRTGKLLPPKFGILNFVLDSLLSGRVEDAIICPVSTQYDKVIETEGYVTELLGVPKKKENLADFLTNGSSVLSLRLGRVDVRFHDPWSLRGFIDEQLSRLSKVPSAVKVDWKDMENQVVRQKLLRTLGYKVLADINAVSVVMPTALIGTVLLTLRGRGVGRTELIRRVEWLTERIRAKGGRVAHFGSAPLPDVIERGLEVLGKDLVGYVEGLAEPTYYAVDRFQLSFYRNMTIHLFISEALVAAALYTRVKQGGGPAIQDIPYQNLYDQVFFLSSLFRGEFIYSGEGLATNLEKTVLGLEADNVIFIEKNEEGQITKVGLSDAERAAGRENYDFYCFLIWPFIEASWLAAVSLMGLTPPPGQKDDIWIPVSKAQESAQLLGKTLYHQGDLSYFEAVNKETLKNSYQRFEEEGIIQVVKSKDTRIPPRLRIAPEWRPGRDEKTGRLLASGRLWDFTEKIASSRREGKNRRDGATVSTRVIGLTDALGRKLFDDAVRGDEGKGKGKGKGKMTAPARLSSEEEKSLSRSVLEQRRRRRLEGRAHL</sequence>
<dbReference type="SMART" id="SM00563">
    <property type="entry name" value="PlsC"/>
    <property type="match status" value="1"/>
</dbReference>
<comment type="caution">
    <text evidence="8">The sequence shown here is derived from an EMBL/GenBank/DDBJ whole genome shotgun (WGS) entry which is preliminary data.</text>
</comment>
<name>A0AAJ0GUL2_9PEZI</name>
<dbReference type="PANTHER" id="PTHR12563:SF17">
    <property type="entry name" value="DIHYDROXYACETONE PHOSPHATE ACYLTRANSFERASE"/>
    <property type="match status" value="1"/>
</dbReference>
<comment type="subcellular location">
    <subcellularLocation>
        <location evidence="1">Endomembrane system</location>
        <topology evidence="1">Peripheral membrane protein</topology>
    </subcellularLocation>
</comment>
<organism evidence="8 9">
    <name type="scientific">Chaetomium strumarium</name>
    <dbReference type="NCBI Taxonomy" id="1170767"/>
    <lineage>
        <taxon>Eukaryota</taxon>
        <taxon>Fungi</taxon>
        <taxon>Dikarya</taxon>
        <taxon>Ascomycota</taxon>
        <taxon>Pezizomycotina</taxon>
        <taxon>Sordariomycetes</taxon>
        <taxon>Sordariomycetidae</taxon>
        <taxon>Sordariales</taxon>
        <taxon>Chaetomiaceae</taxon>
        <taxon>Chaetomium</taxon>
    </lineage>
</organism>
<evidence type="ECO:0000313" key="9">
    <source>
        <dbReference type="Proteomes" id="UP001273166"/>
    </source>
</evidence>
<keyword evidence="9" id="KW-1185">Reference proteome</keyword>
<keyword evidence="5" id="KW-0012">Acyltransferase</keyword>
<evidence type="ECO:0000256" key="6">
    <source>
        <dbReference type="SAM" id="MobiDB-lite"/>
    </source>
</evidence>
<dbReference type="InterPro" id="IPR041728">
    <property type="entry name" value="GPAT/DHAPAT_LPLAT"/>
</dbReference>
<dbReference type="PANTHER" id="PTHR12563">
    <property type="entry name" value="GLYCEROL-3-PHOSPHATE ACYLTRANSFERASE"/>
    <property type="match status" value="1"/>
</dbReference>
<comment type="similarity">
    <text evidence="2">Belongs to the GPAT/DAPAT family.</text>
</comment>
<feature type="region of interest" description="Disordered" evidence="6">
    <location>
        <begin position="787"/>
        <end position="835"/>
    </location>
</feature>
<reference evidence="8" key="2">
    <citation type="submission" date="2023-06" db="EMBL/GenBank/DDBJ databases">
        <authorList>
            <consortium name="Lawrence Berkeley National Laboratory"/>
            <person name="Mondo S.J."/>
            <person name="Hensen N."/>
            <person name="Bonometti L."/>
            <person name="Westerberg I."/>
            <person name="Brannstrom I.O."/>
            <person name="Guillou S."/>
            <person name="Cros-Aarteil S."/>
            <person name="Calhoun S."/>
            <person name="Haridas S."/>
            <person name="Kuo A."/>
            <person name="Pangilinan J."/>
            <person name="Riley R."/>
            <person name="Labutti K."/>
            <person name="Andreopoulos B."/>
            <person name="Lipzen A."/>
            <person name="Chen C."/>
            <person name="Yanf M."/>
            <person name="Daum C."/>
            <person name="Ng V."/>
            <person name="Clum A."/>
            <person name="Steindorff A."/>
            <person name="Ohm R."/>
            <person name="Martin F."/>
            <person name="Silar P."/>
            <person name="Natvig D."/>
            <person name="Lalanne C."/>
            <person name="Gautier V."/>
            <person name="Ament-Velasquez S.L."/>
            <person name="Kruys A."/>
            <person name="Hutchinson M.I."/>
            <person name="Powell A.J."/>
            <person name="Barry K."/>
            <person name="Miller A.N."/>
            <person name="Grigoriev I.V."/>
            <person name="Debuchy R."/>
            <person name="Gladieux P."/>
            <person name="Thoren M.H."/>
            <person name="Johannesson H."/>
        </authorList>
    </citation>
    <scope>NUCLEOTIDE SEQUENCE</scope>
    <source>
        <strain evidence="8">CBS 333.67</strain>
    </source>
</reference>
<evidence type="ECO:0000259" key="7">
    <source>
        <dbReference type="SMART" id="SM00563"/>
    </source>
</evidence>
<dbReference type="GO" id="GO:0004366">
    <property type="term" value="F:glycerol-3-phosphate O-acyltransferase activity"/>
    <property type="evidence" value="ECO:0007669"/>
    <property type="project" value="TreeGrafter"/>
</dbReference>
<dbReference type="InterPro" id="IPR022284">
    <property type="entry name" value="GPAT/DHAPAT"/>
</dbReference>
<dbReference type="GeneID" id="87884241"/>
<dbReference type="InterPro" id="IPR002123">
    <property type="entry name" value="Plipid/glycerol_acylTrfase"/>
</dbReference>
<evidence type="ECO:0000256" key="3">
    <source>
        <dbReference type="ARBA" id="ARBA00022679"/>
    </source>
</evidence>
<protein>
    <recommendedName>
        <fullName evidence="7">Phospholipid/glycerol acyltransferase domain-containing protein</fullName>
    </recommendedName>
</protein>
<feature type="domain" description="Phospholipid/glycerol acyltransferase" evidence="7">
    <location>
        <begin position="205"/>
        <end position="332"/>
    </location>
</feature>
<dbReference type="GO" id="GO:0006072">
    <property type="term" value="P:glycerol-3-phosphate metabolic process"/>
    <property type="evidence" value="ECO:0007669"/>
    <property type="project" value="TreeGrafter"/>
</dbReference>
<gene>
    <name evidence="8" type="ORF">B0T15DRAFT_412774</name>
</gene>
<dbReference type="GO" id="GO:0008654">
    <property type="term" value="P:phospholipid biosynthetic process"/>
    <property type="evidence" value="ECO:0007669"/>
    <property type="project" value="TreeGrafter"/>
</dbReference>
<reference evidence="8" key="1">
    <citation type="journal article" date="2023" name="Mol. Phylogenet. Evol.">
        <title>Genome-scale phylogeny and comparative genomics of the fungal order Sordariales.</title>
        <authorList>
            <person name="Hensen N."/>
            <person name="Bonometti L."/>
            <person name="Westerberg I."/>
            <person name="Brannstrom I.O."/>
            <person name="Guillou S."/>
            <person name="Cros-Aarteil S."/>
            <person name="Calhoun S."/>
            <person name="Haridas S."/>
            <person name="Kuo A."/>
            <person name="Mondo S."/>
            <person name="Pangilinan J."/>
            <person name="Riley R."/>
            <person name="LaButti K."/>
            <person name="Andreopoulos B."/>
            <person name="Lipzen A."/>
            <person name="Chen C."/>
            <person name="Yan M."/>
            <person name="Daum C."/>
            <person name="Ng V."/>
            <person name="Clum A."/>
            <person name="Steindorff A."/>
            <person name="Ohm R.A."/>
            <person name="Martin F."/>
            <person name="Silar P."/>
            <person name="Natvig D.O."/>
            <person name="Lalanne C."/>
            <person name="Gautier V."/>
            <person name="Ament-Velasquez S.L."/>
            <person name="Kruys A."/>
            <person name="Hutchinson M.I."/>
            <person name="Powell A.J."/>
            <person name="Barry K."/>
            <person name="Miller A.N."/>
            <person name="Grigoriev I.V."/>
            <person name="Debuchy R."/>
            <person name="Gladieux P."/>
            <person name="Hiltunen Thoren M."/>
            <person name="Johannesson H."/>
        </authorList>
    </citation>
    <scope>NUCLEOTIDE SEQUENCE</scope>
    <source>
        <strain evidence="8">CBS 333.67</strain>
    </source>
</reference>
<evidence type="ECO:0000256" key="1">
    <source>
        <dbReference type="ARBA" id="ARBA00004184"/>
    </source>
</evidence>
<dbReference type="Pfam" id="PF19277">
    <property type="entry name" value="GPAT_C"/>
    <property type="match status" value="1"/>
</dbReference>
<keyword evidence="3" id="KW-0808">Transferase</keyword>
<keyword evidence="4" id="KW-0472">Membrane</keyword>
<accession>A0AAJ0GUL2</accession>
<evidence type="ECO:0000256" key="2">
    <source>
        <dbReference type="ARBA" id="ARBA00007937"/>
    </source>
</evidence>
<evidence type="ECO:0000256" key="4">
    <source>
        <dbReference type="ARBA" id="ARBA00023136"/>
    </source>
</evidence>
<dbReference type="Proteomes" id="UP001273166">
    <property type="component" value="Unassembled WGS sequence"/>
</dbReference>
<evidence type="ECO:0000256" key="5">
    <source>
        <dbReference type="ARBA" id="ARBA00023315"/>
    </source>
</evidence>
<dbReference type="GO" id="GO:0012505">
    <property type="term" value="C:endomembrane system"/>
    <property type="evidence" value="ECO:0007669"/>
    <property type="project" value="UniProtKB-SubCell"/>
</dbReference>
<dbReference type="RefSeq" id="XP_062722252.1">
    <property type="nucleotide sequence ID" value="XM_062865412.1"/>
</dbReference>
<dbReference type="GO" id="GO:0006631">
    <property type="term" value="P:fatty acid metabolic process"/>
    <property type="evidence" value="ECO:0007669"/>
    <property type="project" value="TreeGrafter"/>
</dbReference>
<dbReference type="GO" id="GO:0031966">
    <property type="term" value="C:mitochondrial membrane"/>
    <property type="evidence" value="ECO:0007669"/>
    <property type="project" value="TreeGrafter"/>
</dbReference>
<proteinExistence type="inferred from homology"/>
<dbReference type="AlphaFoldDB" id="A0AAJ0GUL2"/>
<dbReference type="EMBL" id="JAUDZG010000003">
    <property type="protein sequence ID" value="KAK3306472.1"/>
    <property type="molecule type" value="Genomic_DNA"/>
</dbReference>